<name>A0AAV1DTL1_OLDCO</name>
<dbReference type="InterPro" id="IPR044689">
    <property type="entry name" value="CGR2/3"/>
</dbReference>
<keyword evidence="3" id="KW-1185">Reference proteome</keyword>
<gene>
    <name evidence="2" type="ORF">OLC1_LOCUS18684</name>
</gene>
<sequence>MSRRPSTSSRRPPGSGLTAAIFHPKSRPSPLLSVVLGALGVILVVGYLFRGSGLSGISREAIVGAYGDSCTLELQKAIPVLKKTYGDSMLKVLHVGPDSCSVISKLLKEKDTEAWGIEPYDVEDAGGMCKTLVNRGFVRVADIKFPLIYRENSFSLVIVSDALDYLSPKYLNKTLPDLARLSSDGLVIFTGSPGQSKAKVAELSKFGRPAKMRSSTWWARFFVQTSLLENETAAKKFEVEATKDSYTPRCQVFHLKSFN</sequence>
<protein>
    <submittedName>
        <fullName evidence="2">OLC1v1011395C3</fullName>
    </submittedName>
</protein>
<dbReference type="GO" id="GO:0045488">
    <property type="term" value="P:pectin metabolic process"/>
    <property type="evidence" value="ECO:0007669"/>
    <property type="project" value="InterPro"/>
</dbReference>
<dbReference type="PANTHER" id="PTHR34208:SF12">
    <property type="entry name" value="S-ADENOSYL-L-METHIONINE-DEPENDENT METHYLTRANSFERASE"/>
    <property type="match status" value="1"/>
</dbReference>
<accession>A0AAV1DTL1</accession>
<dbReference type="Gene3D" id="3.40.50.150">
    <property type="entry name" value="Vaccinia Virus protein VP39"/>
    <property type="match status" value="1"/>
</dbReference>
<organism evidence="2 3">
    <name type="scientific">Oldenlandia corymbosa var. corymbosa</name>
    <dbReference type="NCBI Taxonomy" id="529605"/>
    <lineage>
        <taxon>Eukaryota</taxon>
        <taxon>Viridiplantae</taxon>
        <taxon>Streptophyta</taxon>
        <taxon>Embryophyta</taxon>
        <taxon>Tracheophyta</taxon>
        <taxon>Spermatophyta</taxon>
        <taxon>Magnoliopsida</taxon>
        <taxon>eudicotyledons</taxon>
        <taxon>Gunneridae</taxon>
        <taxon>Pentapetalae</taxon>
        <taxon>asterids</taxon>
        <taxon>lamiids</taxon>
        <taxon>Gentianales</taxon>
        <taxon>Rubiaceae</taxon>
        <taxon>Rubioideae</taxon>
        <taxon>Spermacoceae</taxon>
        <taxon>Hedyotis-Oldenlandia complex</taxon>
        <taxon>Oldenlandia</taxon>
    </lineage>
</organism>
<keyword evidence="1" id="KW-0472">Membrane</keyword>
<evidence type="ECO:0000256" key="1">
    <source>
        <dbReference type="SAM" id="Phobius"/>
    </source>
</evidence>
<dbReference type="EMBL" id="OX459123">
    <property type="protein sequence ID" value="CAI9111222.1"/>
    <property type="molecule type" value="Genomic_DNA"/>
</dbReference>
<evidence type="ECO:0000313" key="2">
    <source>
        <dbReference type="EMBL" id="CAI9111222.1"/>
    </source>
</evidence>
<keyword evidence="1" id="KW-0812">Transmembrane</keyword>
<feature type="transmembrane region" description="Helical" evidence="1">
    <location>
        <begin position="31"/>
        <end position="49"/>
    </location>
</feature>
<proteinExistence type="predicted"/>
<dbReference type="GO" id="GO:0008168">
    <property type="term" value="F:methyltransferase activity"/>
    <property type="evidence" value="ECO:0007669"/>
    <property type="project" value="InterPro"/>
</dbReference>
<dbReference type="Proteomes" id="UP001161247">
    <property type="component" value="Chromosome 6"/>
</dbReference>
<dbReference type="InterPro" id="IPR029063">
    <property type="entry name" value="SAM-dependent_MTases_sf"/>
</dbReference>
<keyword evidence="1" id="KW-1133">Transmembrane helix</keyword>
<dbReference type="PANTHER" id="PTHR34208">
    <property type="entry name" value="S-ADENOSYL-L-METHIONINE-DEPENDENT METHYLTRANSFERASE-RELATED"/>
    <property type="match status" value="1"/>
</dbReference>
<dbReference type="AlphaFoldDB" id="A0AAV1DTL1"/>
<reference evidence="2" key="1">
    <citation type="submission" date="2023-03" db="EMBL/GenBank/DDBJ databases">
        <authorList>
            <person name="Julca I."/>
        </authorList>
    </citation>
    <scope>NUCLEOTIDE SEQUENCE</scope>
</reference>
<evidence type="ECO:0000313" key="3">
    <source>
        <dbReference type="Proteomes" id="UP001161247"/>
    </source>
</evidence>